<evidence type="ECO:0000256" key="2">
    <source>
        <dbReference type="ARBA" id="ARBA00023125"/>
    </source>
</evidence>
<dbReference type="Pfam" id="PF12833">
    <property type="entry name" value="HTH_18"/>
    <property type="match status" value="1"/>
</dbReference>
<dbReference type="AlphaFoldDB" id="A0A6J5DH41"/>
<sequence>MTPEVNEFYRFDGIELARIRASRHASFPLHTHAEYVVSANLAGCEHVCVDGKKLRVTERRVTVYNPEAMQSSTFDASAGDSEFISLYIDPDKLVRIGRSNGWLSHSLPPALDQGVFSSPNLYQGVLTAYRAAADDSRDADFETAIIELTATLLTHRDRAIDTIRPALSRHELGPVLESMRTQLSAPITLDVLSAVANVNKYQLIRSFKAVVGMTPARYHMQLRLIEARSRLRRGFTVQDVAFDLGFYDQSHLINAFRKVLGVSPLRFAEPQRFIRPGVRE</sequence>
<dbReference type="PANTHER" id="PTHR46796">
    <property type="entry name" value="HTH-TYPE TRANSCRIPTIONAL ACTIVATOR RHAS-RELATED"/>
    <property type="match status" value="1"/>
</dbReference>
<dbReference type="SUPFAM" id="SSF46689">
    <property type="entry name" value="Homeodomain-like"/>
    <property type="match status" value="2"/>
</dbReference>
<dbReference type="Proteomes" id="UP000494363">
    <property type="component" value="Unassembled WGS sequence"/>
</dbReference>
<evidence type="ECO:0000313" key="6">
    <source>
        <dbReference type="EMBL" id="CAB3752492.1"/>
    </source>
</evidence>
<evidence type="ECO:0000256" key="1">
    <source>
        <dbReference type="ARBA" id="ARBA00023015"/>
    </source>
</evidence>
<feature type="domain" description="HTH araC/xylS-type" evidence="5">
    <location>
        <begin position="173"/>
        <end position="270"/>
    </location>
</feature>
<dbReference type="PROSITE" id="PS01124">
    <property type="entry name" value="HTH_ARAC_FAMILY_2"/>
    <property type="match status" value="1"/>
</dbReference>
<evidence type="ECO:0000259" key="5">
    <source>
        <dbReference type="PROSITE" id="PS01124"/>
    </source>
</evidence>
<dbReference type="InterPro" id="IPR003313">
    <property type="entry name" value="AraC-bd"/>
</dbReference>
<evidence type="ECO:0000313" key="7">
    <source>
        <dbReference type="Proteomes" id="UP000494363"/>
    </source>
</evidence>
<dbReference type="PROSITE" id="PS00041">
    <property type="entry name" value="HTH_ARAC_FAMILY_1"/>
    <property type="match status" value="1"/>
</dbReference>
<dbReference type="GO" id="GO:0003700">
    <property type="term" value="F:DNA-binding transcription factor activity"/>
    <property type="evidence" value="ECO:0007669"/>
    <property type="project" value="InterPro"/>
</dbReference>
<dbReference type="SMART" id="SM00342">
    <property type="entry name" value="HTH_ARAC"/>
    <property type="match status" value="1"/>
</dbReference>
<dbReference type="InterPro" id="IPR050204">
    <property type="entry name" value="AraC_XylS_family_regulators"/>
</dbReference>
<organism evidence="6 7">
    <name type="scientific">Paraburkholderia humisilvae</name>
    <dbReference type="NCBI Taxonomy" id="627669"/>
    <lineage>
        <taxon>Bacteria</taxon>
        <taxon>Pseudomonadati</taxon>
        <taxon>Pseudomonadota</taxon>
        <taxon>Betaproteobacteria</taxon>
        <taxon>Burkholderiales</taxon>
        <taxon>Burkholderiaceae</taxon>
        <taxon>Paraburkholderia</taxon>
    </lineage>
</organism>
<accession>A0A6J5DH41</accession>
<reference evidence="6 7" key="1">
    <citation type="submission" date="2020-04" db="EMBL/GenBank/DDBJ databases">
        <authorList>
            <person name="De Canck E."/>
        </authorList>
    </citation>
    <scope>NUCLEOTIDE SEQUENCE [LARGE SCALE GENOMIC DNA]</scope>
    <source>
        <strain evidence="6 7">LMG 29542</strain>
    </source>
</reference>
<dbReference type="GO" id="GO:0043565">
    <property type="term" value="F:sequence-specific DNA binding"/>
    <property type="evidence" value="ECO:0007669"/>
    <property type="project" value="InterPro"/>
</dbReference>
<dbReference type="InterPro" id="IPR037923">
    <property type="entry name" value="HTH-like"/>
</dbReference>
<keyword evidence="2" id="KW-0238">DNA-binding</keyword>
<dbReference type="InterPro" id="IPR009057">
    <property type="entry name" value="Homeodomain-like_sf"/>
</dbReference>
<keyword evidence="1" id="KW-0805">Transcription regulation</keyword>
<protein>
    <submittedName>
        <fullName evidence="6">HTH-type transcriptional activator RhaS</fullName>
    </submittedName>
</protein>
<proteinExistence type="predicted"/>
<dbReference type="Gene3D" id="1.10.10.60">
    <property type="entry name" value="Homeodomain-like"/>
    <property type="match status" value="1"/>
</dbReference>
<name>A0A6J5DH41_9BURK</name>
<dbReference type="InterPro" id="IPR018060">
    <property type="entry name" value="HTH_AraC"/>
</dbReference>
<dbReference type="SUPFAM" id="SSF51215">
    <property type="entry name" value="Regulatory protein AraC"/>
    <property type="match status" value="1"/>
</dbReference>
<dbReference type="RefSeq" id="WP_175226096.1">
    <property type="nucleotide sequence ID" value="NZ_CADIKH010000007.1"/>
</dbReference>
<dbReference type="EMBL" id="CADIKH010000007">
    <property type="protein sequence ID" value="CAB3752492.1"/>
    <property type="molecule type" value="Genomic_DNA"/>
</dbReference>
<gene>
    <name evidence="6" type="primary">rhaS_12</name>
    <name evidence="6" type="ORF">LMG29542_01776</name>
</gene>
<evidence type="ECO:0000256" key="4">
    <source>
        <dbReference type="ARBA" id="ARBA00023163"/>
    </source>
</evidence>
<dbReference type="InterPro" id="IPR018062">
    <property type="entry name" value="HTH_AraC-typ_CS"/>
</dbReference>
<keyword evidence="4" id="KW-0804">Transcription</keyword>
<keyword evidence="7" id="KW-1185">Reference proteome</keyword>
<keyword evidence="3" id="KW-0010">Activator</keyword>
<dbReference type="Pfam" id="PF02311">
    <property type="entry name" value="AraC_binding"/>
    <property type="match status" value="1"/>
</dbReference>
<evidence type="ECO:0000256" key="3">
    <source>
        <dbReference type="ARBA" id="ARBA00023159"/>
    </source>
</evidence>